<evidence type="ECO:0000313" key="2">
    <source>
        <dbReference type="EMBL" id="PRP95463.1"/>
    </source>
</evidence>
<accession>A0A2S9XRH1</accession>
<dbReference type="PROSITE" id="PS51257">
    <property type="entry name" value="PROKAR_LIPOPROTEIN"/>
    <property type="match status" value="1"/>
</dbReference>
<dbReference type="EMBL" id="PVNK01000170">
    <property type="protein sequence ID" value="PRP95463.1"/>
    <property type="molecule type" value="Genomic_DNA"/>
</dbReference>
<proteinExistence type="predicted"/>
<dbReference type="Proteomes" id="UP000237968">
    <property type="component" value="Unassembled WGS sequence"/>
</dbReference>
<gene>
    <name evidence="2" type="ORF">ENSA5_39280</name>
</gene>
<reference evidence="2 3" key="1">
    <citation type="submission" date="2018-03" db="EMBL/GenBank/DDBJ databases">
        <title>Draft Genome Sequences of the Obligatory Marine Myxobacteria Enhygromyxa salina SWB005.</title>
        <authorList>
            <person name="Poehlein A."/>
            <person name="Moghaddam J.A."/>
            <person name="Harms H."/>
            <person name="Alanjari M."/>
            <person name="Koenig G.M."/>
            <person name="Daniel R."/>
            <person name="Schaeberle T.F."/>
        </authorList>
    </citation>
    <scope>NUCLEOTIDE SEQUENCE [LARGE SCALE GENOMIC DNA]</scope>
    <source>
        <strain evidence="2 3">SWB005</strain>
    </source>
</reference>
<evidence type="ECO:0000256" key="1">
    <source>
        <dbReference type="SAM" id="SignalP"/>
    </source>
</evidence>
<keyword evidence="1" id="KW-0732">Signal</keyword>
<evidence type="ECO:0000313" key="3">
    <source>
        <dbReference type="Proteomes" id="UP000237968"/>
    </source>
</evidence>
<comment type="caution">
    <text evidence="2">The sequence shown here is derived from an EMBL/GenBank/DDBJ whole genome shotgun (WGS) entry which is preliminary data.</text>
</comment>
<keyword evidence="3" id="KW-1185">Reference proteome</keyword>
<organism evidence="2 3">
    <name type="scientific">Enhygromyxa salina</name>
    <dbReference type="NCBI Taxonomy" id="215803"/>
    <lineage>
        <taxon>Bacteria</taxon>
        <taxon>Pseudomonadati</taxon>
        <taxon>Myxococcota</taxon>
        <taxon>Polyangia</taxon>
        <taxon>Nannocystales</taxon>
        <taxon>Nannocystaceae</taxon>
        <taxon>Enhygromyxa</taxon>
    </lineage>
</organism>
<sequence length="527" mass="55449">MRMLRSVPLLALGLTLGLASACRQPTTQGGKAPEAKAHAAAEVQLPEPLPLPSEPAAASWIAAPSQAIEMVAPYSPIPLDPAAAVEQATRGLTEPALAGELARAIDFRAPFANVVLDGGEEVIRLSLRDDARESLAGRFAELEAVGEFGAVKLPRHPAPDGEVPRAGSREWLAWIDEGDGGPLVLANSVEGLVTARGLADAYGQQPIYFTAEPSSLPIPVDLPFSRVTGRGDLSKVAIEAQAIDGGDPFAELPISAGTLGGLLDGPNISAGVSGRYADHEATVREVISEVNRNVRGLPFLVRGIGEDLAAKLNTLLRTWDGRVLVGLGPDKHLRLAYGASDVNKSHVATVRLLQKVVDNVSVARNFMSRLPKVNLRRRVAKGDGEDIELFVLHEAFSTLPAELRALVDSESRLNVAMAWSERAGGGMIVVGPDAAKQLARWLDETAASASHGATSGQLLAASFAGDPAQLQPLLANPNLDIAQLLELTATGPKWRVSVDARDGGLYVIDVRTPGAPKIPRASTPSTH</sequence>
<feature type="signal peptide" evidence="1">
    <location>
        <begin position="1"/>
        <end position="21"/>
    </location>
</feature>
<dbReference type="AlphaFoldDB" id="A0A2S9XRH1"/>
<name>A0A2S9XRH1_9BACT</name>
<protein>
    <submittedName>
        <fullName evidence="2">Uncharacterized protein</fullName>
    </submittedName>
</protein>
<feature type="chain" id="PRO_5015431382" evidence="1">
    <location>
        <begin position="22"/>
        <end position="527"/>
    </location>
</feature>